<sequence length="255" mass="28467">MAEQSLFTRFHSRNELQVVEMNEVALLKPTSAKRVIGTRDLNGCSAILVVGKGIILAHISPYPPQGGSKNKSNAGLKHFSAKVKEVVQLFDDNRALFDDETVSWSIFAQMDDETPLEHQLDYAKRKFRKAGLPNEPAYYKVENPRPLTNPVNKGTVVAMIQSDGKCGAYLEGTYLEFANYVPASASQASLPQAESSTSAHLPTAYWAFDPSTQLYHRIENKQWGRSQREVPVNVPILANGQWQMFNGKAWVQRQA</sequence>
<evidence type="ECO:0000313" key="2">
    <source>
        <dbReference type="Proteomes" id="UP000237631"/>
    </source>
</evidence>
<comment type="caution">
    <text evidence="1">The sequence shown here is derived from an EMBL/GenBank/DDBJ whole genome shotgun (WGS) entry which is preliminary data.</text>
</comment>
<protein>
    <submittedName>
        <fullName evidence="1">Uncharacterized protein</fullName>
    </submittedName>
</protein>
<evidence type="ECO:0000313" key="1">
    <source>
        <dbReference type="EMBL" id="PPJ52143.1"/>
    </source>
</evidence>
<name>A0A2S6BXD6_9PEZI</name>
<accession>A0A2S6BXD6</accession>
<gene>
    <name evidence="1" type="ORF">CBER1_10992</name>
</gene>
<proteinExistence type="predicted"/>
<dbReference type="Proteomes" id="UP000237631">
    <property type="component" value="Unassembled WGS sequence"/>
</dbReference>
<dbReference type="OrthoDB" id="5368615at2759"/>
<dbReference type="EMBL" id="PNEN01001717">
    <property type="protein sequence ID" value="PPJ52143.1"/>
    <property type="molecule type" value="Genomic_DNA"/>
</dbReference>
<reference evidence="2" key="1">
    <citation type="journal article" date="2017" name="bioRxiv">
        <title>Conservation of a gene cluster reveals novel cercosporin biosynthetic mechanisms and extends production to the genus Colletotrichum.</title>
        <authorList>
            <person name="de Jonge R."/>
            <person name="Ebert M.K."/>
            <person name="Huitt-Roehl C.R."/>
            <person name="Pal P."/>
            <person name="Suttle J.C."/>
            <person name="Spanner R.E."/>
            <person name="Neubauer J.D."/>
            <person name="Jurick W.M.II."/>
            <person name="Stott K.A."/>
            <person name="Secor G.A."/>
            <person name="Thomma B.P.H.J."/>
            <person name="Van de Peer Y."/>
            <person name="Townsend C.A."/>
            <person name="Bolton M.D."/>
        </authorList>
    </citation>
    <scope>NUCLEOTIDE SEQUENCE [LARGE SCALE GENOMIC DNA]</scope>
    <source>
        <strain evidence="2">CBS538.71</strain>
    </source>
</reference>
<keyword evidence="2" id="KW-1185">Reference proteome</keyword>
<dbReference type="AlphaFoldDB" id="A0A2S6BXD6"/>
<organism evidence="1 2">
    <name type="scientific">Cercospora berteroae</name>
    <dbReference type="NCBI Taxonomy" id="357750"/>
    <lineage>
        <taxon>Eukaryota</taxon>
        <taxon>Fungi</taxon>
        <taxon>Dikarya</taxon>
        <taxon>Ascomycota</taxon>
        <taxon>Pezizomycotina</taxon>
        <taxon>Dothideomycetes</taxon>
        <taxon>Dothideomycetidae</taxon>
        <taxon>Mycosphaerellales</taxon>
        <taxon>Mycosphaerellaceae</taxon>
        <taxon>Cercospora</taxon>
    </lineage>
</organism>